<reference evidence="1 2" key="1">
    <citation type="submission" date="2016-10" db="EMBL/GenBank/DDBJ databases">
        <authorList>
            <person name="de Groot N.N."/>
        </authorList>
    </citation>
    <scope>NUCLEOTIDE SEQUENCE [LARGE SCALE GENOMIC DNA]</scope>
    <source>
        <strain evidence="1 2">DSM 43357</strain>
    </source>
</reference>
<evidence type="ECO:0000313" key="2">
    <source>
        <dbReference type="Proteomes" id="UP000198953"/>
    </source>
</evidence>
<accession>A0A1H8JZJ7</accession>
<sequence>MKVARFPTYSTMEVVGLDPAPGTDVQTLLWDPVPMKVATTVGGWPNGHLAYGFARLVNGVYRQLASKDGFVTECGNLSSNIWDAGQASTLWEFQPSDDRSHHGACGFS</sequence>
<dbReference type="EMBL" id="FOBF01000045">
    <property type="protein sequence ID" value="SEN86120.1"/>
    <property type="molecule type" value="Genomic_DNA"/>
</dbReference>
<gene>
    <name evidence="1" type="ORF">SAMN05660976_08484</name>
</gene>
<keyword evidence="2" id="KW-1185">Reference proteome</keyword>
<protein>
    <submittedName>
        <fullName evidence="1">Uncharacterized protein</fullName>
    </submittedName>
</protein>
<proteinExistence type="predicted"/>
<evidence type="ECO:0000313" key="1">
    <source>
        <dbReference type="EMBL" id="SEN86120.1"/>
    </source>
</evidence>
<dbReference type="Proteomes" id="UP000198953">
    <property type="component" value="Unassembled WGS sequence"/>
</dbReference>
<organism evidence="1 2">
    <name type="scientific">Nonomuraea pusilla</name>
    <dbReference type="NCBI Taxonomy" id="46177"/>
    <lineage>
        <taxon>Bacteria</taxon>
        <taxon>Bacillati</taxon>
        <taxon>Actinomycetota</taxon>
        <taxon>Actinomycetes</taxon>
        <taxon>Streptosporangiales</taxon>
        <taxon>Streptosporangiaceae</taxon>
        <taxon>Nonomuraea</taxon>
    </lineage>
</organism>
<name>A0A1H8JZJ7_9ACTN</name>
<dbReference type="AlphaFoldDB" id="A0A1H8JZJ7"/>